<dbReference type="Proteomes" id="UP001140453">
    <property type="component" value="Unassembled WGS sequence"/>
</dbReference>
<evidence type="ECO:0000313" key="2">
    <source>
        <dbReference type="EMBL" id="KAJ4397611.1"/>
    </source>
</evidence>
<evidence type="ECO:0000256" key="1">
    <source>
        <dbReference type="SAM" id="MobiDB-lite"/>
    </source>
</evidence>
<dbReference type="Pfam" id="PF11312">
    <property type="entry name" value="Methyltransf_34"/>
    <property type="match status" value="1"/>
</dbReference>
<feature type="compositionally biased region" description="Basic and acidic residues" evidence="1">
    <location>
        <begin position="1"/>
        <end position="11"/>
    </location>
</feature>
<proteinExistence type="predicted"/>
<evidence type="ECO:0000313" key="3">
    <source>
        <dbReference type="Proteomes" id="UP001140453"/>
    </source>
</evidence>
<protein>
    <recommendedName>
        <fullName evidence="4">25S rRNA (Uridine(2843)-N(3))-methyltransferase</fullName>
    </recommendedName>
</protein>
<dbReference type="OrthoDB" id="6419443at2759"/>
<reference evidence="2" key="1">
    <citation type="submission" date="2022-10" db="EMBL/GenBank/DDBJ databases">
        <title>Tapping the CABI collections for fungal endophytes: first genome assemblies for Collariella, Neodidymelliopsis, Ascochyta clinopodiicola, Didymella pomorum, Didymosphaeria variabile, Neocosmospora piperis and Neocucurbitaria cava.</title>
        <authorList>
            <person name="Hill R."/>
        </authorList>
    </citation>
    <scope>NUCLEOTIDE SEQUENCE</scope>
    <source>
        <strain evidence="2">IMI 355082</strain>
    </source>
</reference>
<feature type="region of interest" description="Disordered" evidence="1">
    <location>
        <begin position="194"/>
        <end position="220"/>
    </location>
</feature>
<evidence type="ECO:0008006" key="4">
    <source>
        <dbReference type="Google" id="ProtNLM"/>
    </source>
</evidence>
<name>A0A9W9D335_9PEZI</name>
<feature type="compositionally biased region" description="Polar residues" evidence="1">
    <location>
        <begin position="204"/>
        <end position="215"/>
    </location>
</feature>
<feature type="region of interest" description="Disordered" evidence="1">
    <location>
        <begin position="1"/>
        <end position="63"/>
    </location>
</feature>
<organism evidence="2 3">
    <name type="scientific">Gnomoniopsis smithogilvyi</name>
    <dbReference type="NCBI Taxonomy" id="1191159"/>
    <lineage>
        <taxon>Eukaryota</taxon>
        <taxon>Fungi</taxon>
        <taxon>Dikarya</taxon>
        <taxon>Ascomycota</taxon>
        <taxon>Pezizomycotina</taxon>
        <taxon>Sordariomycetes</taxon>
        <taxon>Sordariomycetidae</taxon>
        <taxon>Diaporthales</taxon>
        <taxon>Gnomoniaceae</taxon>
        <taxon>Gnomoniopsis</taxon>
    </lineage>
</organism>
<dbReference type="InterPro" id="IPR021463">
    <property type="entry name" value="Methyltransf_34"/>
</dbReference>
<dbReference type="EMBL" id="JAPEVB010000001">
    <property type="protein sequence ID" value="KAJ4397611.1"/>
    <property type="molecule type" value="Genomic_DNA"/>
</dbReference>
<dbReference type="AlphaFoldDB" id="A0A9W9D335"/>
<gene>
    <name evidence="2" type="ORF">N0V93_001844</name>
</gene>
<comment type="caution">
    <text evidence="2">The sequence shown here is derived from an EMBL/GenBank/DDBJ whole genome shotgun (WGS) entry which is preliminary data.</text>
</comment>
<keyword evidence="3" id="KW-1185">Reference proteome</keyword>
<accession>A0A9W9D335</accession>
<sequence>MAKFERREKSQPKHKPTASSGASKAPRPPPVQQPGWKGPTYLHKKPARPKPSSSSSSSGVSGPKLQAQALPVELLQLVLDIFRETFPASWDFEGLKPTLQEINAALAERDFGVAFGTEEFREAYAIRWSPSRALCFANLLADILSSGACDNPRVTQFLGSVNQGSPSHRGVCIGAGVSEMMAFGALLRHLKPEAAGKPSPGTAEASNNQDLGSSNKTDDSQDVPPLLHLTLVDTADWASVVSKLERGLKTPPALSKYASAAARANNASLIGSETLRVAFTQADVLTSSVEDLKALIGPDAALITLFFTLNDLYTASIPKTTKFLVEMSMAAPQGSLLLVVDSVGASSEARVSKAPGAKDGGKKYSMAWLMDHLLLDKGKTEGEEGEEVGSGEPAWEKLLGDDCRLFRLEEGLKYPASLENMRFQVHLFKRL</sequence>